<keyword evidence="2 6" id="KW-0698">rRNA processing</keyword>
<evidence type="ECO:0000313" key="7">
    <source>
        <dbReference type="EMBL" id="MEF2155351.1"/>
    </source>
</evidence>
<comment type="similarity">
    <text evidence="6">Belongs to the methyltransferase superfamily. RNA methyltransferase RsmG family.</text>
</comment>
<dbReference type="Pfam" id="PF02527">
    <property type="entry name" value="GidB"/>
    <property type="match status" value="1"/>
</dbReference>
<feature type="binding site" evidence="6">
    <location>
        <position position="154"/>
    </location>
    <ligand>
        <name>S-adenosyl-L-methionine</name>
        <dbReference type="ChEBI" id="CHEBI:59789"/>
    </ligand>
</feature>
<dbReference type="Proteomes" id="UP001356170">
    <property type="component" value="Unassembled WGS sequence"/>
</dbReference>
<dbReference type="EC" id="2.1.1.170" evidence="6"/>
<dbReference type="CDD" id="cd02440">
    <property type="entry name" value="AdoMet_MTases"/>
    <property type="match status" value="1"/>
</dbReference>
<evidence type="ECO:0000256" key="3">
    <source>
        <dbReference type="ARBA" id="ARBA00022603"/>
    </source>
</evidence>
<protein>
    <recommendedName>
        <fullName evidence="6">Ribosomal RNA small subunit methyltransferase G</fullName>
        <ecNumber evidence="6">2.1.1.170</ecNumber>
    </recommendedName>
    <alternativeName>
        <fullName evidence="6">16S rRNA 7-methylguanosine methyltransferase</fullName>
        <shortName evidence="6">16S rRNA m7G methyltransferase</shortName>
    </alternativeName>
</protein>
<dbReference type="NCBIfam" id="TIGR00138">
    <property type="entry name" value="rsmG_gidB"/>
    <property type="match status" value="1"/>
</dbReference>
<comment type="caution">
    <text evidence="6">Lacks conserved residue(s) required for the propagation of feature annotation.</text>
</comment>
<evidence type="ECO:0000256" key="1">
    <source>
        <dbReference type="ARBA" id="ARBA00022490"/>
    </source>
</evidence>
<dbReference type="GO" id="GO:0032259">
    <property type="term" value="P:methylation"/>
    <property type="evidence" value="ECO:0007669"/>
    <property type="project" value="UniProtKB-KW"/>
</dbReference>
<dbReference type="PANTHER" id="PTHR31760">
    <property type="entry name" value="S-ADENOSYL-L-METHIONINE-DEPENDENT METHYLTRANSFERASES SUPERFAMILY PROTEIN"/>
    <property type="match status" value="1"/>
</dbReference>
<dbReference type="GO" id="GO:0008168">
    <property type="term" value="F:methyltransferase activity"/>
    <property type="evidence" value="ECO:0007669"/>
    <property type="project" value="UniProtKB-KW"/>
</dbReference>
<dbReference type="SUPFAM" id="SSF53335">
    <property type="entry name" value="S-adenosyl-L-methionine-dependent methyltransferases"/>
    <property type="match status" value="1"/>
</dbReference>
<evidence type="ECO:0000313" key="8">
    <source>
        <dbReference type="Proteomes" id="UP001356170"/>
    </source>
</evidence>
<accession>A0ABU7UXR4</accession>
<keyword evidence="3 6" id="KW-0489">Methyltransferase</keyword>
<gene>
    <name evidence="6 7" type="primary">rsmG</name>
    <name evidence="7" type="ORF">V3390_03775</name>
</gene>
<evidence type="ECO:0000256" key="6">
    <source>
        <dbReference type="HAMAP-Rule" id="MF_00074"/>
    </source>
</evidence>
<reference evidence="7 8" key="1">
    <citation type="submission" date="2024-01" db="EMBL/GenBank/DDBJ databases">
        <title>Novel species of the genus Luteimonas isolated from rivers.</title>
        <authorList>
            <person name="Lu H."/>
        </authorList>
    </citation>
    <scope>NUCLEOTIDE SEQUENCE [LARGE SCALE GENOMIC DNA]</scope>
    <source>
        <strain evidence="7 8">FXH3W</strain>
    </source>
</reference>
<dbReference type="InterPro" id="IPR029063">
    <property type="entry name" value="SAM-dependent_MTases_sf"/>
</dbReference>
<organism evidence="7 8">
    <name type="scientific">Aquilutibacter rugosus</name>
    <dbReference type="NCBI Taxonomy" id="3115820"/>
    <lineage>
        <taxon>Bacteria</taxon>
        <taxon>Pseudomonadati</taxon>
        <taxon>Pseudomonadota</taxon>
        <taxon>Gammaproteobacteria</taxon>
        <taxon>Lysobacterales</taxon>
        <taxon>Lysobacteraceae</taxon>
        <taxon>Aquilutibacter</taxon>
    </lineage>
</organism>
<sequence>MTIEIPSALSAQREPLISGLNTLGLDGDRLSEPLLQYLALMLKWNATYNLTAITEPYEMVVKHVLDSAAMHASVRDLAAQGGSIADLGAGAGLPGIVLSVIYPELHVTMLESAGKKVRFMREAIRQLGLPHARAEHVRIEAYRPEVLFDAITARALATLPELIRLGAHLLKPGGELLAMKAVFPAEEIANLPAPWQVVADQELVVPFLQAQRRLMRVAASHG</sequence>
<dbReference type="Gene3D" id="3.40.50.150">
    <property type="entry name" value="Vaccinia Virus protein VP39"/>
    <property type="match status" value="1"/>
</dbReference>
<comment type="caution">
    <text evidence="7">The sequence shown here is derived from an EMBL/GenBank/DDBJ whole genome shotgun (WGS) entry which is preliminary data.</text>
</comment>
<comment type="subcellular location">
    <subcellularLocation>
        <location evidence="6">Cytoplasm</location>
    </subcellularLocation>
</comment>
<keyword evidence="4 6" id="KW-0808">Transferase</keyword>
<evidence type="ECO:0000256" key="5">
    <source>
        <dbReference type="ARBA" id="ARBA00022691"/>
    </source>
</evidence>
<feature type="binding site" evidence="6">
    <location>
        <position position="88"/>
    </location>
    <ligand>
        <name>S-adenosyl-L-methionine</name>
        <dbReference type="ChEBI" id="CHEBI:59789"/>
    </ligand>
</feature>
<dbReference type="InterPro" id="IPR003682">
    <property type="entry name" value="rRNA_ssu_MeTfrase_G"/>
</dbReference>
<evidence type="ECO:0000256" key="4">
    <source>
        <dbReference type="ARBA" id="ARBA00022679"/>
    </source>
</evidence>
<feature type="binding site" evidence="6">
    <location>
        <begin position="139"/>
        <end position="140"/>
    </location>
    <ligand>
        <name>S-adenosyl-L-methionine</name>
        <dbReference type="ChEBI" id="CHEBI:59789"/>
    </ligand>
</feature>
<evidence type="ECO:0000256" key="2">
    <source>
        <dbReference type="ARBA" id="ARBA00022552"/>
    </source>
</evidence>
<dbReference type="PANTHER" id="PTHR31760:SF0">
    <property type="entry name" value="S-ADENOSYL-L-METHIONINE-DEPENDENT METHYLTRANSFERASES SUPERFAMILY PROTEIN"/>
    <property type="match status" value="1"/>
</dbReference>
<dbReference type="EMBL" id="JAZHBO010000001">
    <property type="protein sequence ID" value="MEF2155351.1"/>
    <property type="molecule type" value="Genomic_DNA"/>
</dbReference>
<dbReference type="HAMAP" id="MF_00074">
    <property type="entry name" value="16SrRNA_methyltr_G"/>
    <property type="match status" value="1"/>
</dbReference>
<keyword evidence="8" id="KW-1185">Reference proteome</keyword>
<keyword evidence="5 6" id="KW-0949">S-adenosyl-L-methionine</keyword>
<keyword evidence="1 6" id="KW-0963">Cytoplasm</keyword>
<comment type="catalytic activity">
    <reaction evidence="6">
        <text>guanosine(527) in 16S rRNA + S-adenosyl-L-methionine = N(7)-methylguanosine(527) in 16S rRNA + S-adenosyl-L-homocysteine</text>
        <dbReference type="Rhea" id="RHEA:42732"/>
        <dbReference type="Rhea" id="RHEA-COMP:10209"/>
        <dbReference type="Rhea" id="RHEA-COMP:10210"/>
        <dbReference type="ChEBI" id="CHEBI:57856"/>
        <dbReference type="ChEBI" id="CHEBI:59789"/>
        <dbReference type="ChEBI" id="CHEBI:74269"/>
        <dbReference type="ChEBI" id="CHEBI:74480"/>
        <dbReference type="EC" id="2.1.1.170"/>
    </reaction>
</comment>
<name>A0ABU7UXR4_9GAMM</name>
<dbReference type="PIRSF" id="PIRSF003078">
    <property type="entry name" value="GidB"/>
    <property type="match status" value="1"/>
</dbReference>
<dbReference type="RefSeq" id="WP_331703411.1">
    <property type="nucleotide sequence ID" value="NZ_JAZHBO010000001.1"/>
</dbReference>
<proteinExistence type="inferred from homology"/>
<comment type="function">
    <text evidence="6">Specifically methylates the N7 position of guanine in position 527 of 16S rRNA.</text>
</comment>
<feature type="binding site" evidence="6">
    <location>
        <position position="93"/>
    </location>
    <ligand>
        <name>S-adenosyl-L-methionine</name>
        <dbReference type="ChEBI" id="CHEBI:59789"/>
    </ligand>
</feature>